<name>A0A6C0DVB1_9ZZZZ</name>
<dbReference type="EMBL" id="MN739677">
    <property type="protein sequence ID" value="QHT20418.1"/>
    <property type="molecule type" value="Genomic_DNA"/>
</dbReference>
<proteinExistence type="predicted"/>
<sequence length="302" mass="32330">MDASKITQLLQKQNTRYINRNQTVDASTLIWKNQIQSSKYIKGVKTCEGVQNCNVPTNPCCADQATVNGQVLNTGTYSFGGAGRTTAIQSGSPQQFLSVYAGASGSASQVYSSEIILLQRAGKESCGVSSTTTPAPANTYVVLPSGGNTADPTTLNSYSAINAELQVPSCSYICTNTNGPAATNPTVTGNSAITGTPNNLPVNNQSNPYLPPFDTYYRFKNPEAQCNQPIQDQNQKHFVQECQTRFPNANNGVNVVFNPSNNVTKMDPVTLKFYTDPVTSFNGTITKNPPTCDGCIIQPPVN</sequence>
<dbReference type="AlphaFoldDB" id="A0A6C0DVB1"/>
<evidence type="ECO:0000313" key="1">
    <source>
        <dbReference type="EMBL" id="QHT20418.1"/>
    </source>
</evidence>
<reference evidence="1" key="1">
    <citation type="journal article" date="2020" name="Nature">
        <title>Giant virus diversity and host interactions through global metagenomics.</title>
        <authorList>
            <person name="Schulz F."/>
            <person name="Roux S."/>
            <person name="Paez-Espino D."/>
            <person name="Jungbluth S."/>
            <person name="Walsh D.A."/>
            <person name="Denef V.J."/>
            <person name="McMahon K.D."/>
            <person name="Konstantinidis K.T."/>
            <person name="Eloe-Fadrosh E.A."/>
            <person name="Kyrpides N.C."/>
            <person name="Woyke T."/>
        </authorList>
    </citation>
    <scope>NUCLEOTIDE SEQUENCE</scope>
    <source>
        <strain evidence="1">GVMAG-M-3300023174-60</strain>
    </source>
</reference>
<accession>A0A6C0DVB1</accession>
<protein>
    <submittedName>
        <fullName evidence="1">Uncharacterized protein</fullName>
    </submittedName>
</protein>
<organism evidence="1">
    <name type="scientific">viral metagenome</name>
    <dbReference type="NCBI Taxonomy" id="1070528"/>
    <lineage>
        <taxon>unclassified sequences</taxon>
        <taxon>metagenomes</taxon>
        <taxon>organismal metagenomes</taxon>
    </lineage>
</organism>